<name>A0A8X6GTC8_TRICU</name>
<evidence type="ECO:0000259" key="9">
    <source>
        <dbReference type="Pfam" id="PF12704"/>
    </source>
</evidence>
<keyword evidence="3" id="KW-1003">Cell membrane</keyword>
<dbReference type="EMBL" id="BMAO01016439">
    <property type="protein sequence ID" value="GFR08510.1"/>
    <property type="molecule type" value="Genomic_DNA"/>
</dbReference>
<evidence type="ECO:0000256" key="4">
    <source>
        <dbReference type="ARBA" id="ARBA00022692"/>
    </source>
</evidence>
<keyword evidence="10" id="KW-0449">Lipoprotein</keyword>
<evidence type="ECO:0000256" key="2">
    <source>
        <dbReference type="ARBA" id="ARBA00022448"/>
    </source>
</evidence>
<keyword evidence="2" id="KW-0813">Transport</keyword>
<keyword evidence="6 7" id="KW-0472">Membrane</keyword>
<evidence type="ECO:0000256" key="6">
    <source>
        <dbReference type="ARBA" id="ARBA00023136"/>
    </source>
</evidence>
<evidence type="ECO:0000313" key="11">
    <source>
        <dbReference type="Proteomes" id="UP000887116"/>
    </source>
</evidence>
<evidence type="ECO:0000256" key="5">
    <source>
        <dbReference type="ARBA" id="ARBA00022989"/>
    </source>
</evidence>
<dbReference type="NCBIfam" id="TIGR02212">
    <property type="entry name" value="lolCE"/>
    <property type="match status" value="1"/>
</dbReference>
<evidence type="ECO:0000256" key="7">
    <source>
        <dbReference type="SAM" id="Phobius"/>
    </source>
</evidence>
<sequence length="409" mass="45047">MSIAFEITMAACYLRAKNARFCSIMTLFSIIGIALGVATLIVVMSVMNGFRAKLLDSILGIDGHINVYFDRKINSDYYAVSKSIERIPGILKATPMTNDQVIIAANGKIAGSVVRGVSTKDLLDSTAVTNNVIIGDVKKFDEGIIIGARLAEALNIDYGNEITFISSEEFDALLGEMPRMKKYKVIAIFDMGMFEYDNTLIYMPLKSAQAFFNYENSIKNIEVLVDDVTRADKLADAIEKEIGMEAESWQSQQSHYFSALKTERNVMFLILTLIIVVAAFNIISNLMMIVQEKKSAIAIMRTFGATSGSIMRIFCACGLLIGFTGTCLGCIIGVVFSLNIESIRVFLENITNVKLFDPMIYFFSSLPMILVPQDVVNISALALFLSFLATIAPALQAAAQDPAEILRYE</sequence>
<dbReference type="InterPro" id="IPR025857">
    <property type="entry name" value="MacB_PCD"/>
</dbReference>
<comment type="subcellular location">
    <subcellularLocation>
        <location evidence="1">Cell membrane</location>
        <topology evidence="1">Multi-pass membrane protein</topology>
    </subcellularLocation>
</comment>
<proteinExistence type="predicted"/>
<gene>
    <name evidence="10" type="primary">lolC</name>
    <name evidence="10" type="ORF">TNCT_388701</name>
</gene>
<accession>A0A8X6GTC8</accession>
<keyword evidence="5 7" id="KW-1133">Transmembrane helix</keyword>
<dbReference type="PANTHER" id="PTHR30489:SF0">
    <property type="entry name" value="LIPOPROTEIN-RELEASING SYSTEM TRANSMEMBRANE PROTEIN LOLE"/>
    <property type="match status" value="1"/>
</dbReference>
<dbReference type="Proteomes" id="UP000887116">
    <property type="component" value="Unassembled WGS sequence"/>
</dbReference>
<feature type="transmembrane region" description="Helical" evidence="7">
    <location>
        <begin position="378"/>
        <end position="399"/>
    </location>
</feature>
<evidence type="ECO:0000256" key="3">
    <source>
        <dbReference type="ARBA" id="ARBA00022475"/>
    </source>
</evidence>
<dbReference type="OrthoDB" id="5572156at2759"/>
<dbReference type="Pfam" id="PF12704">
    <property type="entry name" value="MacB_PCD"/>
    <property type="match status" value="1"/>
</dbReference>
<feature type="domain" description="MacB-like periplasmic core" evidence="9">
    <location>
        <begin position="26"/>
        <end position="240"/>
    </location>
</feature>
<feature type="transmembrane region" description="Helical" evidence="7">
    <location>
        <begin position="310"/>
        <end position="335"/>
    </location>
</feature>
<dbReference type="GO" id="GO:0042953">
    <property type="term" value="P:lipoprotein transport"/>
    <property type="evidence" value="ECO:0007669"/>
    <property type="project" value="InterPro"/>
</dbReference>
<dbReference type="PANTHER" id="PTHR30489">
    <property type="entry name" value="LIPOPROTEIN-RELEASING SYSTEM TRANSMEMBRANE PROTEIN LOLE"/>
    <property type="match status" value="1"/>
</dbReference>
<dbReference type="InterPro" id="IPR051447">
    <property type="entry name" value="Lipoprotein-release_system"/>
</dbReference>
<dbReference type="GO" id="GO:0044874">
    <property type="term" value="P:lipoprotein localization to outer membrane"/>
    <property type="evidence" value="ECO:0007669"/>
    <property type="project" value="TreeGrafter"/>
</dbReference>
<evidence type="ECO:0000259" key="8">
    <source>
        <dbReference type="Pfam" id="PF02687"/>
    </source>
</evidence>
<comment type="caution">
    <text evidence="10">The sequence shown here is derived from an EMBL/GenBank/DDBJ whole genome shotgun (WGS) entry which is preliminary data.</text>
</comment>
<reference evidence="10" key="1">
    <citation type="submission" date="2020-07" db="EMBL/GenBank/DDBJ databases">
        <title>Multicomponent nature underlies the extraordinary mechanical properties of spider dragline silk.</title>
        <authorList>
            <person name="Kono N."/>
            <person name="Nakamura H."/>
            <person name="Mori M."/>
            <person name="Yoshida Y."/>
            <person name="Ohtoshi R."/>
            <person name="Malay A.D."/>
            <person name="Moran D.A.P."/>
            <person name="Tomita M."/>
            <person name="Numata K."/>
            <person name="Arakawa K."/>
        </authorList>
    </citation>
    <scope>NUCLEOTIDE SEQUENCE</scope>
</reference>
<feature type="transmembrane region" description="Helical" evidence="7">
    <location>
        <begin position="266"/>
        <end position="290"/>
    </location>
</feature>
<dbReference type="InterPro" id="IPR003838">
    <property type="entry name" value="ABC3_permease_C"/>
</dbReference>
<feature type="domain" description="ABC3 transporter permease C-terminal" evidence="8">
    <location>
        <begin position="269"/>
        <end position="402"/>
    </location>
</feature>
<keyword evidence="11" id="KW-1185">Reference proteome</keyword>
<evidence type="ECO:0000256" key="1">
    <source>
        <dbReference type="ARBA" id="ARBA00004651"/>
    </source>
</evidence>
<feature type="transmembrane region" description="Helical" evidence="7">
    <location>
        <begin position="21"/>
        <end position="47"/>
    </location>
</feature>
<protein>
    <submittedName>
        <fullName evidence="10">Lipoprotein-releasing system transmembrane protein LolC</fullName>
    </submittedName>
</protein>
<evidence type="ECO:0000313" key="10">
    <source>
        <dbReference type="EMBL" id="GFR08510.1"/>
    </source>
</evidence>
<organism evidence="10 11">
    <name type="scientific">Trichonephila clavata</name>
    <name type="common">Joro spider</name>
    <name type="synonym">Nephila clavata</name>
    <dbReference type="NCBI Taxonomy" id="2740835"/>
    <lineage>
        <taxon>Eukaryota</taxon>
        <taxon>Metazoa</taxon>
        <taxon>Ecdysozoa</taxon>
        <taxon>Arthropoda</taxon>
        <taxon>Chelicerata</taxon>
        <taxon>Arachnida</taxon>
        <taxon>Araneae</taxon>
        <taxon>Araneomorphae</taxon>
        <taxon>Entelegynae</taxon>
        <taxon>Araneoidea</taxon>
        <taxon>Nephilidae</taxon>
        <taxon>Trichonephila</taxon>
    </lineage>
</organism>
<dbReference type="InterPro" id="IPR011925">
    <property type="entry name" value="LolCE_TM"/>
</dbReference>
<dbReference type="GO" id="GO:0098797">
    <property type="term" value="C:plasma membrane protein complex"/>
    <property type="evidence" value="ECO:0007669"/>
    <property type="project" value="TreeGrafter"/>
</dbReference>
<dbReference type="AlphaFoldDB" id="A0A8X6GTC8"/>
<keyword evidence="4 7" id="KW-0812">Transmembrane</keyword>
<dbReference type="Pfam" id="PF02687">
    <property type="entry name" value="FtsX"/>
    <property type="match status" value="1"/>
</dbReference>